<dbReference type="Pfam" id="PF04480">
    <property type="entry name" value="DUF559"/>
    <property type="match status" value="1"/>
</dbReference>
<evidence type="ECO:0000259" key="1">
    <source>
        <dbReference type="Pfam" id="PF04480"/>
    </source>
</evidence>
<keyword evidence="3" id="KW-1185">Reference proteome</keyword>
<organism evidence="2 3">
    <name type="scientific">Plantibacter flavus</name>
    <dbReference type="NCBI Taxonomy" id="150123"/>
    <lineage>
        <taxon>Bacteria</taxon>
        <taxon>Bacillati</taxon>
        <taxon>Actinomycetota</taxon>
        <taxon>Actinomycetes</taxon>
        <taxon>Micrococcales</taxon>
        <taxon>Microbacteriaceae</taxon>
        <taxon>Plantibacter</taxon>
    </lineage>
</organism>
<keyword evidence="2" id="KW-0255">Endonuclease</keyword>
<name>A0A3N2C5Q8_9MICO</name>
<dbReference type="AlphaFoldDB" id="A0A3N2C5Q8"/>
<reference evidence="2 3" key="1">
    <citation type="submission" date="2018-11" db="EMBL/GenBank/DDBJ databases">
        <title>Sequencing the genomes of 1000 actinobacteria strains.</title>
        <authorList>
            <person name="Klenk H.-P."/>
        </authorList>
    </citation>
    <scope>NUCLEOTIDE SEQUENCE [LARGE SCALE GENOMIC DNA]</scope>
    <source>
        <strain evidence="2 3">DSM 14012</strain>
    </source>
</reference>
<comment type="caution">
    <text evidence="2">The sequence shown here is derived from an EMBL/GenBank/DDBJ whole genome shotgun (WGS) entry which is preliminary data.</text>
</comment>
<gene>
    <name evidence="2" type="ORF">EDD42_2931</name>
</gene>
<sequence length="305" mass="34261">MTIATTFLEPAHGIATVHQLRRLGHTKETLRISVETGMLIRVRRGWYAAPDAASDLVRAVRVGGRLSCVSAARWYGWAVPSTPRLHVALPPNAARLRSADERWKRPPAEDRDDAVLHWDDWATTPTRGTLLPMLVEPRRQVIGHLVDCQHPEVVGAALDSFTHREPALSTALPSWIDALPSPRAERLPRVEPGCHSFLESIARIRLESAGIVGRHQVVIPAVGRVDQVIDGWLVLEWDGREFHDNRDAHEEDRWRDAQLVVQGYQVLRFTYRMVMNDWYVVLGAIRSTLAAGPLGPPPHVAQRRP</sequence>
<evidence type="ECO:0000313" key="2">
    <source>
        <dbReference type="EMBL" id="ROR82835.1"/>
    </source>
</evidence>
<proteinExistence type="predicted"/>
<protein>
    <submittedName>
        <fullName evidence="2">Very-short-patch-repair endonuclease</fullName>
    </submittedName>
</protein>
<evidence type="ECO:0000313" key="3">
    <source>
        <dbReference type="Proteomes" id="UP000266915"/>
    </source>
</evidence>
<feature type="domain" description="DUF559" evidence="1">
    <location>
        <begin position="233"/>
        <end position="289"/>
    </location>
</feature>
<keyword evidence="2" id="KW-0378">Hydrolase</keyword>
<dbReference type="GO" id="GO:0004519">
    <property type="term" value="F:endonuclease activity"/>
    <property type="evidence" value="ECO:0007669"/>
    <property type="project" value="UniProtKB-KW"/>
</dbReference>
<dbReference type="Gene3D" id="3.40.960.10">
    <property type="entry name" value="VSR Endonuclease"/>
    <property type="match status" value="1"/>
</dbReference>
<dbReference type="EMBL" id="RKHL01000001">
    <property type="protein sequence ID" value="ROR82835.1"/>
    <property type="molecule type" value="Genomic_DNA"/>
</dbReference>
<dbReference type="Proteomes" id="UP000266915">
    <property type="component" value="Unassembled WGS sequence"/>
</dbReference>
<dbReference type="InterPro" id="IPR007569">
    <property type="entry name" value="DUF559"/>
</dbReference>
<accession>A0A3N2C5Q8</accession>
<keyword evidence="2" id="KW-0540">Nuclease</keyword>